<dbReference type="AlphaFoldDB" id="A0A6A7A6H4"/>
<feature type="coiled-coil region" evidence="1">
    <location>
        <begin position="181"/>
        <end position="208"/>
    </location>
</feature>
<feature type="compositionally biased region" description="Polar residues" evidence="2">
    <location>
        <begin position="531"/>
        <end position="548"/>
    </location>
</feature>
<evidence type="ECO:0000313" key="3">
    <source>
        <dbReference type="EMBL" id="KAF2828763.1"/>
    </source>
</evidence>
<keyword evidence="4" id="KW-1185">Reference proteome</keyword>
<evidence type="ECO:0000313" key="4">
    <source>
        <dbReference type="Proteomes" id="UP000799424"/>
    </source>
</evidence>
<evidence type="ECO:0000256" key="2">
    <source>
        <dbReference type="SAM" id="MobiDB-lite"/>
    </source>
</evidence>
<sequence length="1037" mass="116727">MPPPLLSRHLRPCQPSWSARHVRRASSAHVTSPPASDDKPGSKSADGDIEAKSHRGGWWRAAMASVSSFGSRTGPSELPSSSSPVASISHTKVPTTASATPAARKEPQTAPQTTSLDEGVVGEPWEGNPPVRHVGFGKSLPRRKSQAVSLLDTNSSIVGQTRQTSSRPSVESTNAAQGNGLAAVQRQIQQLFEQIRMIQETLAEKTAKPPPLVQLETRAVTSKPSLPSPPTHTSPSFQHIVHDHPGIAQSRSRSRSADVLQRARSAYRSSTIMLVRAANDIENHMPNMGASIASLLRKRLAIIARETIAERDIYMMKNLYQYKKADPYRLVREELSFLEQAESTYEAMIVRYVAVARDLEQVASSAVNPVTTKIHCQLKSLVDEAKSRSNWKLRLILKPYQEHGDDRISTSRQASSNHNKDVAIPAVQRRSIGLPRLNRGYRLSISTLAGIAQDLERITSPTSMGLARKVWDRLYAIEEDARLDNDKRMLHHMEGIRKYDRALNQSRMFETTHSPATSTTPMPTAEHAGRATTSTLPWSPPGTGSQTPLPFPRQVKKGGTEQKGVIDGSASRISPGNDRSRPSREDVVKKSKDDGRSTRRPNMNEGKLNRAGVSGNTATAIPRSSTPGHSEVPDTKQSQATSNHSDEISEQSLLEELFPEANTPPPSRYVEKRDQYSKLDLPEADSLVRRNIVERPKTFKEQVVESFQNRGEKITVLQLEHCSTELTEIDFRRLIPKGKHIEAWNRDGEFYKIIPGRDPLSLERLPFYYVFFKTPESAYAYQNNVTRLHKLAALHQPSSIFSAVPVPRGFLEDGEDVNAITKSYLLKPTEHPTGLRMIMQPYHPALRSLIDRGGYKPIVPDVDDKGNRVYKVLLHIEGYEPSHSDLVKLLRRDAYLKGMSLNLRNESSSSVHRLRDIINLKTRTLPISTTNPRAYGEFETSNQTIRERAQPRLEFDDPHIQFMMQGDKDSDEDNAKEINQMVMNRVYNRWMIEFDDEAEARRFAVQWHRRVLPDLMRGDRTWKDYEEVRMCNCEFLW</sequence>
<organism evidence="3 4">
    <name type="scientific">Ophiobolus disseminans</name>
    <dbReference type="NCBI Taxonomy" id="1469910"/>
    <lineage>
        <taxon>Eukaryota</taxon>
        <taxon>Fungi</taxon>
        <taxon>Dikarya</taxon>
        <taxon>Ascomycota</taxon>
        <taxon>Pezizomycotina</taxon>
        <taxon>Dothideomycetes</taxon>
        <taxon>Pleosporomycetidae</taxon>
        <taxon>Pleosporales</taxon>
        <taxon>Pleosporineae</taxon>
        <taxon>Phaeosphaeriaceae</taxon>
        <taxon>Ophiobolus</taxon>
    </lineage>
</organism>
<feature type="compositionally biased region" description="Low complexity" evidence="2">
    <location>
        <begin position="511"/>
        <end position="525"/>
    </location>
</feature>
<gene>
    <name evidence="3" type="ORF">CC86DRAFT_368904</name>
</gene>
<feature type="compositionally biased region" description="Polar residues" evidence="2">
    <location>
        <begin position="90"/>
        <end position="99"/>
    </location>
</feature>
<proteinExistence type="predicted"/>
<accession>A0A6A7A6H4</accession>
<dbReference type="EMBL" id="MU006222">
    <property type="protein sequence ID" value="KAF2828763.1"/>
    <property type="molecule type" value="Genomic_DNA"/>
</dbReference>
<feature type="compositionally biased region" description="Polar residues" evidence="2">
    <location>
        <begin position="614"/>
        <end position="628"/>
    </location>
</feature>
<feature type="region of interest" description="Disordered" evidence="2">
    <location>
        <begin position="1"/>
        <end position="128"/>
    </location>
</feature>
<dbReference type="Proteomes" id="UP000799424">
    <property type="component" value="Unassembled WGS sequence"/>
</dbReference>
<feature type="compositionally biased region" description="Basic and acidic residues" evidence="2">
    <location>
        <begin position="578"/>
        <end position="597"/>
    </location>
</feature>
<protein>
    <submittedName>
        <fullName evidence="3">Uncharacterized protein</fullName>
    </submittedName>
</protein>
<reference evidence="3" key="1">
    <citation type="journal article" date="2020" name="Stud. Mycol.">
        <title>101 Dothideomycetes genomes: a test case for predicting lifestyles and emergence of pathogens.</title>
        <authorList>
            <person name="Haridas S."/>
            <person name="Albert R."/>
            <person name="Binder M."/>
            <person name="Bloem J."/>
            <person name="Labutti K."/>
            <person name="Salamov A."/>
            <person name="Andreopoulos B."/>
            <person name="Baker S."/>
            <person name="Barry K."/>
            <person name="Bills G."/>
            <person name="Bluhm B."/>
            <person name="Cannon C."/>
            <person name="Castanera R."/>
            <person name="Culley D."/>
            <person name="Daum C."/>
            <person name="Ezra D."/>
            <person name="Gonzalez J."/>
            <person name="Henrissat B."/>
            <person name="Kuo A."/>
            <person name="Liang C."/>
            <person name="Lipzen A."/>
            <person name="Lutzoni F."/>
            <person name="Magnuson J."/>
            <person name="Mondo S."/>
            <person name="Nolan M."/>
            <person name="Ohm R."/>
            <person name="Pangilinan J."/>
            <person name="Park H.-J."/>
            <person name="Ramirez L."/>
            <person name="Alfaro M."/>
            <person name="Sun H."/>
            <person name="Tritt A."/>
            <person name="Yoshinaga Y."/>
            <person name="Zwiers L.-H."/>
            <person name="Turgeon B."/>
            <person name="Goodwin S."/>
            <person name="Spatafora J."/>
            <person name="Crous P."/>
            <person name="Grigoriev I."/>
        </authorList>
    </citation>
    <scope>NUCLEOTIDE SEQUENCE</scope>
    <source>
        <strain evidence="3">CBS 113818</strain>
    </source>
</reference>
<keyword evidence="1" id="KW-0175">Coiled coil</keyword>
<feature type="compositionally biased region" description="Low complexity" evidence="2">
    <location>
        <begin position="71"/>
        <end position="89"/>
    </location>
</feature>
<dbReference type="OrthoDB" id="5332316at2759"/>
<feature type="compositionally biased region" description="Basic and acidic residues" evidence="2">
    <location>
        <begin position="36"/>
        <end position="53"/>
    </location>
</feature>
<name>A0A6A7A6H4_9PLEO</name>
<evidence type="ECO:0000256" key="1">
    <source>
        <dbReference type="SAM" id="Coils"/>
    </source>
</evidence>
<feature type="region of interest" description="Disordered" evidence="2">
    <location>
        <begin position="511"/>
        <end position="676"/>
    </location>
</feature>